<dbReference type="AlphaFoldDB" id="A0AAD8JMX4"/>
<proteinExistence type="predicted"/>
<keyword evidence="2" id="KW-1185">Reference proteome</keyword>
<reference evidence="1" key="2">
    <citation type="submission" date="2023-05" db="EMBL/GenBank/DDBJ databases">
        <authorList>
            <person name="Schelkunov M.I."/>
        </authorList>
    </citation>
    <scope>NUCLEOTIDE SEQUENCE</scope>
    <source>
        <strain evidence="1">Hsosn_3</strain>
        <tissue evidence="1">Leaf</tissue>
    </source>
</reference>
<accession>A0AAD8JMX4</accession>
<evidence type="ECO:0000313" key="2">
    <source>
        <dbReference type="Proteomes" id="UP001237642"/>
    </source>
</evidence>
<evidence type="ECO:0000313" key="1">
    <source>
        <dbReference type="EMBL" id="KAK1405521.1"/>
    </source>
</evidence>
<organism evidence="1 2">
    <name type="scientific">Heracleum sosnowskyi</name>
    <dbReference type="NCBI Taxonomy" id="360622"/>
    <lineage>
        <taxon>Eukaryota</taxon>
        <taxon>Viridiplantae</taxon>
        <taxon>Streptophyta</taxon>
        <taxon>Embryophyta</taxon>
        <taxon>Tracheophyta</taxon>
        <taxon>Spermatophyta</taxon>
        <taxon>Magnoliopsida</taxon>
        <taxon>eudicotyledons</taxon>
        <taxon>Gunneridae</taxon>
        <taxon>Pentapetalae</taxon>
        <taxon>asterids</taxon>
        <taxon>campanulids</taxon>
        <taxon>Apiales</taxon>
        <taxon>Apiaceae</taxon>
        <taxon>Apioideae</taxon>
        <taxon>apioid superclade</taxon>
        <taxon>Tordylieae</taxon>
        <taxon>Tordyliinae</taxon>
        <taxon>Heracleum</taxon>
    </lineage>
</organism>
<name>A0AAD8JMX4_9APIA</name>
<gene>
    <name evidence="1" type="ORF">POM88_005126</name>
</gene>
<sequence>MKICILDPIRSLFGISFSRTVDPLNAGVKMRAFVKILRVLAEALHYTHTNRHATSSVPHIPASKTSFQNSKFRASETTQDLMAGTSRLNSDLLLVLTFIPSHRPQKGPRAEKLEAEQYLMGIIERVGYMAGKVYNCKMFVQDIGEELQCGVKVTFGPHPNGKPSKIMRLHEFHVLAENDVKEMVQGEKAQDEDAVFVFENLPIWKILG</sequence>
<dbReference type="Proteomes" id="UP001237642">
    <property type="component" value="Unassembled WGS sequence"/>
</dbReference>
<protein>
    <submittedName>
        <fullName evidence="1">Uncharacterized protein</fullName>
    </submittedName>
</protein>
<dbReference type="EMBL" id="JAUIZM010000001">
    <property type="protein sequence ID" value="KAK1405521.1"/>
    <property type="molecule type" value="Genomic_DNA"/>
</dbReference>
<comment type="caution">
    <text evidence="1">The sequence shown here is derived from an EMBL/GenBank/DDBJ whole genome shotgun (WGS) entry which is preliminary data.</text>
</comment>
<reference evidence="1" key="1">
    <citation type="submission" date="2023-02" db="EMBL/GenBank/DDBJ databases">
        <title>Genome of toxic invasive species Heracleum sosnowskyi carries increased number of genes despite the absence of recent whole-genome duplications.</title>
        <authorList>
            <person name="Schelkunov M."/>
            <person name="Shtratnikova V."/>
            <person name="Makarenko M."/>
            <person name="Klepikova A."/>
            <person name="Omelchenko D."/>
            <person name="Novikova G."/>
            <person name="Obukhova E."/>
            <person name="Bogdanov V."/>
            <person name="Penin A."/>
            <person name="Logacheva M."/>
        </authorList>
    </citation>
    <scope>NUCLEOTIDE SEQUENCE</scope>
    <source>
        <strain evidence="1">Hsosn_3</strain>
        <tissue evidence="1">Leaf</tissue>
    </source>
</reference>